<comment type="caution">
    <text evidence="3">The sequence shown here is derived from an EMBL/GenBank/DDBJ whole genome shotgun (WGS) entry which is preliminary data.</text>
</comment>
<keyword evidence="2" id="KW-0812">Transmembrane</keyword>
<keyword evidence="2" id="KW-1133">Transmembrane helix</keyword>
<protein>
    <submittedName>
        <fullName evidence="3">Uncharacterized protein</fullName>
    </submittedName>
</protein>
<proteinExistence type="predicted"/>
<dbReference type="EMBL" id="NPDP01000010">
    <property type="protein sequence ID" value="PJZ30456.1"/>
    <property type="molecule type" value="Genomic_DNA"/>
</dbReference>
<accession>A0ABX4NAQ4</accession>
<name>A0ABX4NAQ4_9LEPT</name>
<evidence type="ECO:0000313" key="4">
    <source>
        <dbReference type="Proteomes" id="UP000231919"/>
    </source>
</evidence>
<evidence type="ECO:0000256" key="1">
    <source>
        <dbReference type="SAM" id="MobiDB-lite"/>
    </source>
</evidence>
<dbReference type="RefSeq" id="WP_100755211.1">
    <property type="nucleotide sequence ID" value="NZ_NPDP01000010.1"/>
</dbReference>
<reference evidence="3 4" key="1">
    <citation type="submission" date="2017-07" db="EMBL/GenBank/DDBJ databases">
        <title>Leptospira spp. isolated from tropical soils.</title>
        <authorList>
            <person name="Thibeaux R."/>
            <person name="Iraola G."/>
            <person name="Ferres I."/>
            <person name="Bierque E."/>
            <person name="Girault D."/>
            <person name="Soupe-Gilbert M.-E."/>
            <person name="Picardeau M."/>
            <person name="Goarant C."/>
        </authorList>
    </citation>
    <scope>NUCLEOTIDE SEQUENCE [LARGE SCALE GENOMIC DNA]</scope>
    <source>
        <strain evidence="3 4">JW2-C-B1</strain>
    </source>
</reference>
<feature type="transmembrane region" description="Helical" evidence="2">
    <location>
        <begin position="6"/>
        <end position="27"/>
    </location>
</feature>
<keyword evidence="4" id="KW-1185">Reference proteome</keyword>
<dbReference type="Proteomes" id="UP000231919">
    <property type="component" value="Unassembled WGS sequence"/>
</dbReference>
<keyword evidence="2" id="KW-0472">Membrane</keyword>
<feature type="compositionally biased region" description="Basic and acidic residues" evidence="1">
    <location>
        <begin position="384"/>
        <end position="403"/>
    </location>
</feature>
<feature type="region of interest" description="Disordered" evidence="1">
    <location>
        <begin position="384"/>
        <end position="405"/>
    </location>
</feature>
<organism evidence="3 4">
    <name type="scientific">Leptospira kmetyi</name>
    <dbReference type="NCBI Taxonomy" id="408139"/>
    <lineage>
        <taxon>Bacteria</taxon>
        <taxon>Pseudomonadati</taxon>
        <taxon>Spirochaetota</taxon>
        <taxon>Spirochaetia</taxon>
        <taxon>Leptospirales</taxon>
        <taxon>Leptospiraceae</taxon>
        <taxon>Leptospira</taxon>
    </lineage>
</organism>
<feature type="transmembrane region" description="Helical" evidence="2">
    <location>
        <begin position="223"/>
        <end position="243"/>
    </location>
</feature>
<evidence type="ECO:0000256" key="2">
    <source>
        <dbReference type="SAM" id="Phobius"/>
    </source>
</evidence>
<gene>
    <name evidence="3" type="ORF">CH378_07400</name>
</gene>
<sequence length="704" mass="80214">MTGLKLRIAILILSVLSFFYYMLAPYFPEGVYYKNRINSVFTNLNEELHRLESGLSKVKSPSELENLQLEFPIVSGLKFVNESDLGSRKDAEGKLLAETLKEGASRLFFLKPSLVFCLPVADEKKLILAELREDMLRVSFSGTESILIPDLKFGGYVEPGKQVHGLSGDQISSLLIAGMNRSKSAVNRIQIGSSPFIGYYYATPENSYGFLKGILILKPGNDGLSFLFLSGFLALLFLIDLMIRMLRMKKDLFSDKEGKEIQEIVGQISKGVNGLQLAKQKALELAEKDKVEEIRTLTSQEVDEDLRTLPISLKEVKHDDGPSIFVLPFELKGEGYISPAFLRDPEKFKTHAAVPPEIEKKRSEIFSSELQTLISKVNEPQREKAIVPSEEVREKQTESEPRTTTHHLTLGPGYLKWLSSLQIRDRRKILEVLDELGYGLESEYSFILKYYISVFSYLKLSGFAIHYYDRRNGSYSPFVTYGLKQRTSENMIFLYDDQYIGKESGSYSMIGITEERKTDRFFRKKFDPIDLESCISILTIPLSNFGIPFRFFLFFKDPPTEENALEIENLIFHSLEPVIPAFEEYDRKILGELFRDKRDVVSSRIHLMRIATDGERGVTKSFQIEFHGKDFKKLETLRKKAMSQISEIIGLEDMCFGIGVGALGLYTRKDLEEQIRSLLDQSGAAYDMIVDVYPANGKNLFTYL</sequence>
<evidence type="ECO:0000313" key="3">
    <source>
        <dbReference type="EMBL" id="PJZ30456.1"/>
    </source>
</evidence>